<organism evidence="13 14">
    <name type="scientific">Cymbomonas tetramitiformis</name>
    <dbReference type="NCBI Taxonomy" id="36881"/>
    <lineage>
        <taxon>Eukaryota</taxon>
        <taxon>Viridiplantae</taxon>
        <taxon>Chlorophyta</taxon>
        <taxon>Pyramimonadophyceae</taxon>
        <taxon>Pyramimonadales</taxon>
        <taxon>Pyramimonadaceae</taxon>
        <taxon>Cymbomonas</taxon>
    </lineage>
</organism>
<evidence type="ECO:0000313" key="14">
    <source>
        <dbReference type="Proteomes" id="UP001190700"/>
    </source>
</evidence>
<feature type="domain" description="Glycosyl hydrolase family 63 C-terminal" evidence="12">
    <location>
        <begin position="18"/>
        <end position="342"/>
    </location>
</feature>
<sequence>MGAAWSLAGRLERARSLAKEAERAEVKEFMHAAFPRLEAWFHWFNSTQQGALRGSFRWRGRDRNARRELNPKTLTSGLDDYPRASHPSAKERHLDLRCWMALASRALAEMAQAAGLPESRSAPYAATAARLEDDDELRELHFDSAAGVFADFGNHSEAVKLEWVWPTGRPQPGHQPALLRRTPKNQAPKLQYVPQIGYVTLFPLLMKLLNADAPELPKMLEIIRSEEHLWTPYGLRSLGRSSSMYLQRNTEHDAPYWRGPIWININYLALRALHHYAQSGGSAAPTAREIYTELRSNLMRNIMQQYYATGYLWEQYDDSTGHGKSSHPFTGWTALIVLISAETY</sequence>
<dbReference type="GO" id="GO:0005789">
    <property type="term" value="C:endoplasmic reticulum membrane"/>
    <property type="evidence" value="ECO:0007669"/>
    <property type="project" value="UniProtKB-SubCell"/>
</dbReference>
<dbReference type="InterPro" id="IPR004888">
    <property type="entry name" value="Glycoside_hydrolase_63"/>
</dbReference>
<dbReference type="EMBL" id="LGRX02001737">
    <property type="protein sequence ID" value="KAK3285625.1"/>
    <property type="molecule type" value="Genomic_DNA"/>
</dbReference>
<keyword evidence="4" id="KW-0378">Hydrolase</keyword>
<evidence type="ECO:0000256" key="2">
    <source>
        <dbReference type="ARBA" id="ARBA00010833"/>
    </source>
</evidence>
<keyword evidence="7" id="KW-1133">Transmembrane helix</keyword>
<proteinExistence type="inferred from homology"/>
<evidence type="ECO:0000256" key="9">
    <source>
        <dbReference type="ARBA" id="ARBA00023180"/>
    </source>
</evidence>
<comment type="caution">
    <text evidence="13">The sequence shown here is derived from an EMBL/GenBank/DDBJ whole genome shotgun (WGS) entry which is preliminary data.</text>
</comment>
<dbReference type="InterPro" id="IPR012341">
    <property type="entry name" value="6hp_glycosidase-like_sf"/>
</dbReference>
<dbReference type="Proteomes" id="UP001190700">
    <property type="component" value="Unassembled WGS sequence"/>
</dbReference>
<evidence type="ECO:0000256" key="1">
    <source>
        <dbReference type="ARBA" id="ARBA00004648"/>
    </source>
</evidence>
<keyword evidence="6" id="KW-0735">Signal-anchor</keyword>
<keyword evidence="9" id="KW-0325">Glycoprotein</keyword>
<keyword evidence="10" id="KW-0326">Glycosidase</keyword>
<evidence type="ECO:0000256" key="7">
    <source>
        <dbReference type="ARBA" id="ARBA00022989"/>
    </source>
</evidence>
<evidence type="ECO:0000256" key="8">
    <source>
        <dbReference type="ARBA" id="ARBA00023136"/>
    </source>
</evidence>
<dbReference type="EC" id="3.2.1.106" evidence="11"/>
<evidence type="ECO:0000256" key="11">
    <source>
        <dbReference type="ARBA" id="ARBA00038888"/>
    </source>
</evidence>
<reference evidence="13 14" key="1">
    <citation type="journal article" date="2015" name="Genome Biol. Evol.">
        <title>Comparative Genomics of a Bacterivorous Green Alga Reveals Evolutionary Causalities and Consequences of Phago-Mixotrophic Mode of Nutrition.</title>
        <authorList>
            <person name="Burns J.A."/>
            <person name="Paasch A."/>
            <person name="Narechania A."/>
            <person name="Kim E."/>
        </authorList>
    </citation>
    <scope>NUCLEOTIDE SEQUENCE [LARGE SCALE GENOMIC DNA]</scope>
    <source>
        <strain evidence="13 14">PLY_AMNH</strain>
    </source>
</reference>
<name>A0AAE0GWE3_9CHLO</name>
<dbReference type="InterPro" id="IPR031335">
    <property type="entry name" value="Glyco_hydro_63_C"/>
</dbReference>
<dbReference type="GO" id="GO:0004573">
    <property type="term" value="F:Glc3Man9GlcNAc2 oligosaccharide glucosidase activity"/>
    <property type="evidence" value="ECO:0007669"/>
    <property type="project" value="UniProtKB-EC"/>
</dbReference>
<evidence type="ECO:0000256" key="5">
    <source>
        <dbReference type="ARBA" id="ARBA00022824"/>
    </source>
</evidence>
<accession>A0AAE0GWE3</accession>
<keyword evidence="3" id="KW-0812">Transmembrane</keyword>
<dbReference type="InterPro" id="IPR008928">
    <property type="entry name" value="6-hairpin_glycosidase_sf"/>
</dbReference>
<dbReference type="GO" id="GO:0006487">
    <property type="term" value="P:protein N-linked glycosylation"/>
    <property type="evidence" value="ECO:0007669"/>
    <property type="project" value="TreeGrafter"/>
</dbReference>
<keyword evidence="5" id="KW-0256">Endoplasmic reticulum</keyword>
<dbReference type="SUPFAM" id="SSF48208">
    <property type="entry name" value="Six-hairpin glycosidases"/>
    <property type="match status" value="1"/>
</dbReference>
<evidence type="ECO:0000256" key="3">
    <source>
        <dbReference type="ARBA" id="ARBA00022692"/>
    </source>
</evidence>
<comment type="subcellular location">
    <subcellularLocation>
        <location evidence="1">Endoplasmic reticulum membrane</location>
        <topology evidence="1">Single-pass type II membrane protein</topology>
    </subcellularLocation>
</comment>
<dbReference type="PANTHER" id="PTHR10412:SF11">
    <property type="entry name" value="MANNOSYL-OLIGOSACCHARIDE GLUCOSIDASE"/>
    <property type="match status" value="1"/>
</dbReference>
<keyword evidence="14" id="KW-1185">Reference proteome</keyword>
<dbReference type="GO" id="GO:0009311">
    <property type="term" value="P:oligosaccharide metabolic process"/>
    <property type="evidence" value="ECO:0007669"/>
    <property type="project" value="InterPro"/>
</dbReference>
<dbReference type="Gene3D" id="1.50.10.10">
    <property type="match status" value="1"/>
</dbReference>
<keyword evidence="8" id="KW-0472">Membrane</keyword>
<dbReference type="AlphaFoldDB" id="A0AAE0GWE3"/>
<gene>
    <name evidence="13" type="ORF">CYMTET_6780</name>
</gene>
<evidence type="ECO:0000313" key="13">
    <source>
        <dbReference type="EMBL" id="KAK3285625.1"/>
    </source>
</evidence>
<evidence type="ECO:0000259" key="12">
    <source>
        <dbReference type="Pfam" id="PF03200"/>
    </source>
</evidence>
<protein>
    <recommendedName>
        <fullName evidence="11">mannosyl-oligosaccharide glucosidase</fullName>
        <ecNumber evidence="11">3.2.1.106</ecNumber>
    </recommendedName>
</protein>
<evidence type="ECO:0000256" key="6">
    <source>
        <dbReference type="ARBA" id="ARBA00022968"/>
    </source>
</evidence>
<dbReference type="PANTHER" id="PTHR10412">
    <property type="entry name" value="MANNOSYL-OLIGOSACCHARIDE GLUCOSIDASE"/>
    <property type="match status" value="1"/>
</dbReference>
<evidence type="ECO:0000256" key="4">
    <source>
        <dbReference type="ARBA" id="ARBA00022801"/>
    </source>
</evidence>
<evidence type="ECO:0000256" key="10">
    <source>
        <dbReference type="ARBA" id="ARBA00023295"/>
    </source>
</evidence>
<comment type="similarity">
    <text evidence="2">Belongs to the glycosyl hydrolase 63 family.</text>
</comment>
<dbReference type="Pfam" id="PF03200">
    <property type="entry name" value="Glyco_hydro_63"/>
    <property type="match status" value="1"/>
</dbReference>